<accession>A0ABS5Q048</accession>
<reference evidence="2 3" key="1">
    <citation type="journal article" date="2021" name="Syst. Appl. Microbiol.">
        <title>Pseudomonas lalucatii sp. nov. isolated from Vallgornera, a karstic cave in Mallorca, Western Mediterranean.</title>
        <authorList>
            <person name="Busquets A."/>
            <person name="Mulet M."/>
            <person name="Gomila M."/>
            <person name="Garcia-Valdes E."/>
        </authorList>
    </citation>
    <scope>NUCLEOTIDE SEQUENCE [LARGE SCALE GENOMIC DNA]</scope>
    <source>
        <strain evidence="2 3">R1b54</strain>
    </source>
</reference>
<name>A0ABS5Q048_9PSED</name>
<dbReference type="EMBL" id="JADPMV010000001">
    <property type="protein sequence ID" value="MBS7662117.1"/>
    <property type="molecule type" value="Genomic_DNA"/>
</dbReference>
<sequence>MLIDLANNFLTLLFTWQGVAITLTLILRRPLSQVINRFISGGSGKARIGPIEIELGKLAEDGQNAINRLNDINLVMAKSRAQELEITLNTFGHALSKSQKEQMLSHITHLKDLASQK</sequence>
<keyword evidence="1" id="KW-1133">Transmembrane helix</keyword>
<dbReference type="Proteomes" id="UP001196601">
    <property type="component" value="Unassembled WGS sequence"/>
</dbReference>
<comment type="caution">
    <text evidence="2">The sequence shown here is derived from an EMBL/GenBank/DDBJ whole genome shotgun (WGS) entry which is preliminary data.</text>
</comment>
<protein>
    <submittedName>
        <fullName evidence="2">Uncharacterized protein</fullName>
    </submittedName>
</protein>
<keyword evidence="1" id="KW-0472">Membrane</keyword>
<evidence type="ECO:0000313" key="2">
    <source>
        <dbReference type="EMBL" id="MBS7662117.1"/>
    </source>
</evidence>
<organism evidence="2 3">
    <name type="scientific">Pseudomonas lalucatii</name>
    <dbReference type="NCBI Taxonomy" id="1424203"/>
    <lineage>
        <taxon>Bacteria</taxon>
        <taxon>Pseudomonadati</taxon>
        <taxon>Pseudomonadota</taxon>
        <taxon>Gammaproteobacteria</taxon>
        <taxon>Pseudomonadales</taxon>
        <taxon>Pseudomonadaceae</taxon>
        <taxon>Pseudomonas</taxon>
    </lineage>
</organism>
<gene>
    <name evidence="2" type="ORF">I0D00_09225</name>
</gene>
<keyword evidence="1" id="KW-0812">Transmembrane</keyword>
<evidence type="ECO:0000313" key="3">
    <source>
        <dbReference type="Proteomes" id="UP001196601"/>
    </source>
</evidence>
<evidence type="ECO:0000256" key="1">
    <source>
        <dbReference type="SAM" id="Phobius"/>
    </source>
</evidence>
<proteinExistence type="predicted"/>
<dbReference type="RefSeq" id="WP_213639424.1">
    <property type="nucleotide sequence ID" value="NZ_JADPMV010000001.1"/>
</dbReference>
<keyword evidence="3" id="KW-1185">Reference proteome</keyword>
<feature type="transmembrane region" description="Helical" evidence="1">
    <location>
        <begin position="6"/>
        <end position="27"/>
    </location>
</feature>